<dbReference type="SUPFAM" id="SSF103473">
    <property type="entry name" value="MFS general substrate transporter"/>
    <property type="match status" value="1"/>
</dbReference>
<keyword evidence="2" id="KW-1003">Cell membrane</keyword>
<dbReference type="Proteomes" id="UP000218775">
    <property type="component" value="Unassembled WGS sequence"/>
</dbReference>
<proteinExistence type="predicted"/>
<feature type="domain" description="Major facilitator superfamily (MFS) profile" evidence="7">
    <location>
        <begin position="22"/>
        <end position="398"/>
    </location>
</feature>
<dbReference type="InterPro" id="IPR020846">
    <property type="entry name" value="MFS_dom"/>
</dbReference>
<evidence type="ECO:0000256" key="4">
    <source>
        <dbReference type="ARBA" id="ARBA00022989"/>
    </source>
</evidence>
<sequence length="406" mass="45044">MDKTPTSASVSNEPEFATFLPFLMVICFLTFLSILSRMVFAPLTPLICKEMGLCHGETGHLFLVLSIGFAVTLFLSQYINCWISHKKTIAISLYSNAFLFLSTPWIGGYASLCSFLFFVGLASGLFIPSSIAIIRKVIFDNHLGKAFGMRQAMQSCAFIFGPAMVSIFSPYLSWRFILLSLGVFFLIFSVLFSIFFKEGQDKSPPVSMEFFRGVLTMPSFWIMLLLLCLISGMNYGVYNMAPNYYDSQYDVDRSTVNTLIMVARIFSFFTAILSGFLADKIGMRKALFSLLLICGLTTFFLGISSVGVSLFLFILQSSLATALMSLIHLAIANIVPAHRSASIISMMAPFAFIFGSGIVPKVIGIFADKGMYSQAFALFGIIAIAAALFFNWSRVHRHIYQKQVDS</sequence>
<name>A0A2A4WXK7_UNCAE</name>
<dbReference type="GO" id="GO:0005886">
    <property type="term" value="C:plasma membrane"/>
    <property type="evidence" value="ECO:0007669"/>
    <property type="project" value="UniProtKB-SubCell"/>
</dbReference>
<dbReference type="InterPro" id="IPR050189">
    <property type="entry name" value="MFS_Efflux_Transporters"/>
</dbReference>
<evidence type="ECO:0000313" key="8">
    <source>
        <dbReference type="EMBL" id="PCI74964.1"/>
    </source>
</evidence>
<feature type="transmembrane region" description="Helical" evidence="6">
    <location>
        <begin position="347"/>
        <end position="366"/>
    </location>
</feature>
<feature type="transmembrane region" description="Helical" evidence="6">
    <location>
        <begin position="290"/>
        <end position="313"/>
    </location>
</feature>
<keyword evidence="5 6" id="KW-0472">Membrane</keyword>
<gene>
    <name evidence="8" type="ORF">COB21_06150</name>
</gene>
<keyword evidence="3 6" id="KW-0812">Transmembrane</keyword>
<evidence type="ECO:0000256" key="1">
    <source>
        <dbReference type="ARBA" id="ARBA00004651"/>
    </source>
</evidence>
<evidence type="ECO:0000256" key="2">
    <source>
        <dbReference type="ARBA" id="ARBA00022475"/>
    </source>
</evidence>
<feature type="transmembrane region" description="Helical" evidence="6">
    <location>
        <begin position="217"/>
        <end position="238"/>
    </location>
</feature>
<dbReference type="PANTHER" id="PTHR43124:SF3">
    <property type="entry name" value="CHLORAMPHENICOL EFFLUX PUMP RV0191"/>
    <property type="match status" value="1"/>
</dbReference>
<evidence type="ECO:0000256" key="3">
    <source>
        <dbReference type="ARBA" id="ARBA00022692"/>
    </source>
</evidence>
<dbReference type="InterPro" id="IPR036259">
    <property type="entry name" value="MFS_trans_sf"/>
</dbReference>
<comment type="subcellular location">
    <subcellularLocation>
        <location evidence="1">Cell membrane</location>
        <topology evidence="1">Multi-pass membrane protein</topology>
    </subcellularLocation>
</comment>
<evidence type="ECO:0000256" key="5">
    <source>
        <dbReference type="ARBA" id="ARBA00023136"/>
    </source>
</evidence>
<organism evidence="8 9">
    <name type="scientific">Aerophobetes bacterium</name>
    <dbReference type="NCBI Taxonomy" id="2030807"/>
    <lineage>
        <taxon>Bacteria</taxon>
        <taxon>Candidatus Aerophobota</taxon>
    </lineage>
</organism>
<dbReference type="PROSITE" id="PS50850">
    <property type="entry name" value="MFS"/>
    <property type="match status" value="1"/>
</dbReference>
<dbReference type="PANTHER" id="PTHR43124">
    <property type="entry name" value="PURINE EFFLUX PUMP PBUE"/>
    <property type="match status" value="1"/>
</dbReference>
<evidence type="ECO:0000256" key="6">
    <source>
        <dbReference type="SAM" id="Phobius"/>
    </source>
</evidence>
<reference evidence="9" key="1">
    <citation type="submission" date="2017-08" db="EMBL/GenBank/DDBJ databases">
        <title>A dynamic microbial community with high functional redundancy inhabits the cold, oxic subseafloor aquifer.</title>
        <authorList>
            <person name="Tully B.J."/>
            <person name="Wheat C.G."/>
            <person name="Glazer B.T."/>
            <person name="Huber J.A."/>
        </authorList>
    </citation>
    <scope>NUCLEOTIDE SEQUENCE [LARGE SCALE GENOMIC DNA]</scope>
</reference>
<dbReference type="AlphaFoldDB" id="A0A2A4WXK7"/>
<comment type="caution">
    <text evidence="8">The sequence shown here is derived from an EMBL/GenBank/DDBJ whole genome shotgun (WGS) entry which is preliminary data.</text>
</comment>
<accession>A0A2A4WXK7</accession>
<feature type="transmembrane region" description="Helical" evidence="6">
    <location>
        <begin position="20"/>
        <end position="40"/>
    </location>
</feature>
<feature type="transmembrane region" description="Helical" evidence="6">
    <location>
        <begin position="155"/>
        <end position="172"/>
    </location>
</feature>
<dbReference type="Gene3D" id="1.20.1250.20">
    <property type="entry name" value="MFS general substrate transporter like domains"/>
    <property type="match status" value="2"/>
</dbReference>
<feature type="transmembrane region" description="Helical" evidence="6">
    <location>
        <begin position="178"/>
        <end position="196"/>
    </location>
</feature>
<keyword evidence="4 6" id="KW-1133">Transmembrane helix</keyword>
<evidence type="ECO:0000259" key="7">
    <source>
        <dbReference type="PROSITE" id="PS50850"/>
    </source>
</evidence>
<feature type="transmembrane region" description="Helical" evidence="6">
    <location>
        <begin position="258"/>
        <end position="278"/>
    </location>
</feature>
<feature type="transmembrane region" description="Helical" evidence="6">
    <location>
        <begin position="105"/>
        <end position="134"/>
    </location>
</feature>
<feature type="transmembrane region" description="Helical" evidence="6">
    <location>
        <begin position="61"/>
        <end position="85"/>
    </location>
</feature>
<feature type="transmembrane region" description="Helical" evidence="6">
    <location>
        <begin position="319"/>
        <end position="335"/>
    </location>
</feature>
<protein>
    <recommendedName>
        <fullName evidence="7">Major facilitator superfamily (MFS) profile domain-containing protein</fullName>
    </recommendedName>
</protein>
<dbReference type="Pfam" id="PF07690">
    <property type="entry name" value="MFS_1"/>
    <property type="match status" value="1"/>
</dbReference>
<evidence type="ECO:0000313" key="9">
    <source>
        <dbReference type="Proteomes" id="UP000218775"/>
    </source>
</evidence>
<dbReference type="InterPro" id="IPR011701">
    <property type="entry name" value="MFS"/>
</dbReference>
<feature type="transmembrane region" description="Helical" evidence="6">
    <location>
        <begin position="372"/>
        <end position="392"/>
    </location>
</feature>
<dbReference type="GO" id="GO:0022857">
    <property type="term" value="F:transmembrane transporter activity"/>
    <property type="evidence" value="ECO:0007669"/>
    <property type="project" value="InterPro"/>
</dbReference>
<dbReference type="EMBL" id="NVUK01000060">
    <property type="protein sequence ID" value="PCI74964.1"/>
    <property type="molecule type" value="Genomic_DNA"/>
</dbReference>